<evidence type="ECO:0000256" key="7">
    <source>
        <dbReference type="ARBA" id="ARBA00048035"/>
    </source>
</evidence>
<sequence length="168" mass="19542">MLSKNLVDKLNEQVKHEFFSSNYYLAMASYCKELELDGFANFFIVQAEEERFHGMKLFNFITEIGGRAYISALDEPQNTFSSLEEVFNNALKHETFVTELINQLMDIAVSEKNYAVISFLNWYVDEQVEEISMMTSLLNKVRRIGEINYAIYMLDQELGNRTFTPPAE</sequence>
<dbReference type="RefSeq" id="WP_151860898.1">
    <property type="nucleotide sequence ID" value="NZ_WBZC01000022.1"/>
</dbReference>
<dbReference type="GO" id="GO:0008198">
    <property type="term" value="F:ferrous iron binding"/>
    <property type="evidence" value="ECO:0007669"/>
    <property type="project" value="TreeGrafter"/>
</dbReference>
<evidence type="ECO:0000256" key="5">
    <source>
        <dbReference type="ARBA" id="ARBA00023002"/>
    </source>
</evidence>
<dbReference type="InterPro" id="IPR009040">
    <property type="entry name" value="Ferritin-like_diiron"/>
</dbReference>
<comment type="subcellular location">
    <subcellularLocation>
        <location evidence="9">Cytoplasm</location>
    </subcellularLocation>
</comment>
<dbReference type="EMBL" id="WBZC01000022">
    <property type="protein sequence ID" value="KAB3535335.1"/>
    <property type="molecule type" value="Genomic_DNA"/>
</dbReference>
<dbReference type="PANTHER" id="PTHR11431:SF127">
    <property type="entry name" value="BACTERIAL NON-HEME FERRITIN"/>
    <property type="match status" value="1"/>
</dbReference>
<name>A0A6I0FBK0_9FIRM</name>
<dbReference type="GO" id="GO:0008199">
    <property type="term" value="F:ferric iron binding"/>
    <property type="evidence" value="ECO:0007669"/>
    <property type="project" value="InterPro"/>
</dbReference>
<dbReference type="Gene3D" id="1.20.1260.10">
    <property type="match status" value="1"/>
</dbReference>
<dbReference type="Pfam" id="PF00210">
    <property type="entry name" value="Ferritin"/>
    <property type="match status" value="1"/>
</dbReference>
<dbReference type="GO" id="GO:0006879">
    <property type="term" value="P:intracellular iron ion homeostasis"/>
    <property type="evidence" value="ECO:0007669"/>
    <property type="project" value="UniProtKB-KW"/>
</dbReference>
<dbReference type="InterPro" id="IPR008331">
    <property type="entry name" value="Ferritin_DPS_dom"/>
</dbReference>
<evidence type="ECO:0000259" key="10">
    <source>
        <dbReference type="PROSITE" id="PS50905"/>
    </source>
</evidence>
<evidence type="ECO:0000256" key="3">
    <source>
        <dbReference type="ARBA" id="ARBA00022434"/>
    </source>
</evidence>
<keyword evidence="5" id="KW-0560">Oxidoreductase</keyword>
<evidence type="ECO:0000313" key="12">
    <source>
        <dbReference type="Proteomes" id="UP000432715"/>
    </source>
</evidence>
<evidence type="ECO:0000256" key="1">
    <source>
        <dbReference type="ARBA" id="ARBA00002485"/>
    </source>
</evidence>
<feature type="binding site" evidence="8">
    <location>
        <position position="53"/>
    </location>
    <ligand>
        <name>Fe cation</name>
        <dbReference type="ChEBI" id="CHEBI:24875"/>
        <label>1</label>
    </ligand>
</feature>
<dbReference type="EC" id="1.16.3.2" evidence="9"/>
<keyword evidence="3 9" id="KW-0409">Iron storage</keyword>
<organism evidence="11 12">
    <name type="scientific">Alkaliphilus pronyensis</name>
    <dbReference type="NCBI Taxonomy" id="1482732"/>
    <lineage>
        <taxon>Bacteria</taxon>
        <taxon>Bacillati</taxon>
        <taxon>Bacillota</taxon>
        <taxon>Clostridia</taxon>
        <taxon>Peptostreptococcales</taxon>
        <taxon>Natronincolaceae</taxon>
        <taxon>Alkaliphilus</taxon>
    </lineage>
</organism>
<dbReference type="AlphaFoldDB" id="A0A6I0FBK0"/>
<evidence type="ECO:0000256" key="4">
    <source>
        <dbReference type="ARBA" id="ARBA00022723"/>
    </source>
</evidence>
<accession>A0A6I0FBK0</accession>
<dbReference type="PANTHER" id="PTHR11431">
    <property type="entry name" value="FERRITIN"/>
    <property type="match status" value="1"/>
</dbReference>
<gene>
    <name evidence="11" type="ORF">F8154_07015</name>
</gene>
<evidence type="ECO:0000313" key="11">
    <source>
        <dbReference type="EMBL" id="KAB3535335.1"/>
    </source>
</evidence>
<dbReference type="CDD" id="cd01055">
    <property type="entry name" value="Nonheme_Ferritin"/>
    <property type="match status" value="1"/>
</dbReference>
<feature type="binding site" evidence="8">
    <location>
        <position position="94"/>
    </location>
    <ligand>
        <name>Fe cation</name>
        <dbReference type="ChEBI" id="CHEBI:24875"/>
        <label>1</label>
    </ligand>
</feature>
<dbReference type="GO" id="GO:0042802">
    <property type="term" value="F:identical protein binding"/>
    <property type="evidence" value="ECO:0007669"/>
    <property type="project" value="UniProtKB-ARBA"/>
</dbReference>
<proteinExistence type="inferred from homology"/>
<comment type="similarity">
    <text evidence="2 9">Belongs to the ferritin family. Prokaryotic subfamily.</text>
</comment>
<comment type="catalytic activity">
    <reaction evidence="7 9">
        <text>4 Fe(2+) + O2 + 6 H2O = 4 iron(III) oxide-hydroxide + 12 H(+)</text>
        <dbReference type="Rhea" id="RHEA:11972"/>
        <dbReference type="ChEBI" id="CHEBI:15377"/>
        <dbReference type="ChEBI" id="CHEBI:15378"/>
        <dbReference type="ChEBI" id="CHEBI:15379"/>
        <dbReference type="ChEBI" id="CHEBI:29033"/>
        <dbReference type="ChEBI" id="CHEBI:78619"/>
        <dbReference type="EC" id="1.16.3.2"/>
    </reaction>
</comment>
<reference evidence="11 12" key="1">
    <citation type="submission" date="2019-10" db="EMBL/GenBank/DDBJ databases">
        <title>Alkaliphilus serpentinus sp. nov. and Alkaliphilus pronyensis sp. nov., two novel anaerobic alkaliphilic species isolated from the serpentinized-hosted hydrothermal field of the Prony Bay (New Caledonia).</title>
        <authorList>
            <person name="Postec A."/>
        </authorList>
    </citation>
    <scope>NUCLEOTIDE SEQUENCE [LARGE SCALE GENOMIC DNA]</scope>
    <source>
        <strain evidence="11 12">LacV</strain>
    </source>
</reference>
<evidence type="ECO:0000256" key="9">
    <source>
        <dbReference type="RuleBase" id="RU361145"/>
    </source>
</evidence>
<evidence type="ECO:0000256" key="2">
    <source>
        <dbReference type="ARBA" id="ARBA00006950"/>
    </source>
</evidence>
<dbReference type="GO" id="GO:0005829">
    <property type="term" value="C:cytosol"/>
    <property type="evidence" value="ECO:0007669"/>
    <property type="project" value="TreeGrafter"/>
</dbReference>
<evidence type="ECO:0000256" key="6">
    <source>
        <dbReference type="ARBA" id="ARBA00023004"/>
    </source>
</evidence>
<dbReference type="FunFam" id="1.20.1260.10:FF:000001">
    <property type="entry name" value="Non-heme ferritin"/>
    <property type="match status" value="1"/>
</dbReference>
<dbReference type="InterPro" id="IPR001519">
    <property type="entry name" value="Ferritin"/>
</dbReference>
<keyword evidence="9" id="KW-0963">Cytoplasm</keyword>
<feature type="domain" description="Ferritin-like diiron" evidence="10">
    <location>
        <begin position="1"/>
        <end position="145"/>
    </location>
</feature>
<keyword evidence="6 8" id="KW-0408">Iron</keyword>
<dbReference type="GO" id="GO:0004322">
    <property type="term" value="F:ferroxidase activity"/>
    <property type="evidence" value="ECO:0007669"/>
    <property type="project" value="TreeGrafter"/>
</dbReference>
<dbReference type="SUPFAM" id="SSF47240">
    <property type="entry name" value="Ferritin-like"/>
    <property type="match status" value="1"/>
</dbReference>
<dbReference type="GO" id="GO:0006826">
    <property type="term" value="P:iron ion transport"/>
    <property type="evidence" value="ECO:0007669"/>
    <property type="project" value="InterPro"/>
</dbReference>
<dbReference type="InterPro" id="IPR009078">
    <property type="entry name" value="Ferritin-like_SF"/>
</dbReference>
<keyword evidence="4 8" id="KW-0479">Metal-binding</keyword>
<feature type="binding site" evidence="8">
    <location>
        <position position="50"/>
    </location>
    <ligand>
        <name>Fe cation</name>
        <dbReference type="ChEBI" id="CHEBI:24875"/>
        <label>1</label>
    </ligand>
</feature>
<keyword evidence="12" id="KW-1185">Reference proteome</keyword>
<dbReference type="InterPro" id="IPR041719">
    <property type="entry name" value="Ferritin_prok"/>
</dbReference>
<dbReference type="InterPro" id="IPR012347">
    <property type="entry name" value="Ferritin-like"/>
</dbReference>
<dbReference type="OrthoDB" id="9801481at2"/>
<comment type="caution">
    <text evidence="11">The sequence shown here is derived from an EMBL/GenBank/DDBJ whole genome shotgun (WGS) entry which is preliminary data.</text>
</comment>
<dbReference type="PROSITE" id="PS50905">
    <property type="entry name" value="FERRITIN_LIKE"/>
    <property type="match status" value="1"/>
</dbReference>
<protein>
    <recommendedName>
        <fullName evidence="9">Ferritin</fullName>
        <ecNumber evidence="9">1.16.3.2</ecNumber>
    </recommendedName>
</protein>
<feature type="binding site" evidence="8">
    <location>
        <position position="17"/>
    </location>
    <ligand>
        <name>Fe cation</name>
        <dbReference type="ChEBI" id="CHEBI:24875"/>
        <label>1</label>
    </ligand>
</feature>
<comment type="function">
    <text evidence="1 9">Iron-storage protein.</text>
</comment>
<dbReference type="Proteomes" id="UP000432715">
    <property type="component" value="Unassembled WGS sequence"/>
</dbReference>
<feature type="binding site" evidence="8">
    <location>
        <position position="127"/>
    </location>
    <ligand>
        <name>Fe cation</name>
        <dbReference type="ChEBI" id="CHEBI:24875"/>
        <label>1</label>
    </ligand>
</feature>
<evidence type="ECO:0000256" key="8">
    <source>
        <dbReference type="PIRSR" id="PIRSR601519-1"/>
    </source>
</evidence>